<reference evidence="5 6" key="1">
    <citation type="journal article" date="2018" name="Arch. Microbiol.">
        <title>New insights into the metabolic potential of the phototrophic purple bacterium Rhodopila globiformis DSM 161(T) from its draft genome sequence and evidence for a vanadium-dependent nitrogenase.</title>
        <authorList>
            <person name="Imhoff J.F."/>
            <person name="Rahn T."/>
            <person name="Kunzel S."/>
            <person name="Neulinger S.C."/>
        </authorList>
    </citation>
    <scope>NUCLEOTIDE SEQUENCE [LARGE SCALE GENOMIC DNA]</scope>
    <source>
        <strain evidence="5 6">DSM 161</strain>
    </source>
</reference>
<dbReference type="Pfam" id="PF25954">
    <property type="entry name" value="Beta-barrel_RND_2"/>
    <property type="match status" value="1"/>
</dbReference>
<feature type="domain" description="Multidrug resistance protein MdtA-like barrel-sandwich hybrid" evidence="3">
    <location>
        <begin position="67"/>
        <end position="260"/>
    </location>
</feature>
<evidence type="ECO:0000256" key="1">
    <source>
        <dbReference type="SAM" id="Coils"/>
    </source>
</evidence>
<feature type="domain" description="CusB-like beta-barrel" evidence="4">
    <location>
        <begin position="265"/>
        <end position="302"/>
    </location>
</feature>
<keyword evidence="1" id="KW-0175">Coiled coil</keyword>
<sequence length="359" mass="38715">MDELTQDVRRETLGASRRTERPVKRLLGFVFGALVLVGLAVGGTLYWLDTRNFETTDDAAIDAYTTQMASRVAGQVTKLLFADNEHVKAGQVLLLIDSRDYQAKVDQARAQQASAEAMLQQAQAQVAVQQAAVDQASANVHVAEADLVQARQDYERYQKINPSAVTRQQVDAATATYHADEAKLDASRQMVGGAQAQLRAAQAQVAAAQASLQQARANTQAADLQLSYCTITAPVSGMVTHRTVSAGNYVNPGQALFALVQDDRWVTANFKETQLALIRPGQAVDIAVDAVPGVTFHGKVDSFQGGTGTVFSVLPSENATGNYVKIVQRVPVKIVFDDPRTRDYTLAPGMSVVPSVRVR</sequence>
<dbReference type="InterPro" id="IPR058792">
    <property type="entry name" value="Beta-barrel_RND_2"/>
</dbReference>
<evidence type="ECO:0000259" key="3">
    <source>
        <dbReference type="Pfam" id="PF25917"/>
    </source>
</evidence>
<keyword evidence="2" id="KW-0812">Transmembrane</keyword>
<keyword evidence="6" id="KW-1185">Reference proteome</keyword>
<dbReference type="Gene3D" id="2.40.50.100">
    <property type="match status" value="1"/>
</dbReference>
<dbReference type="SUPFAM" id="SSF111369">
    <property type="entry name" value="HlyD-like secretion proteins"/>
    <property type="match status" value="2"/>
</dbReference>
<evidence type="ECO:0000256" key="2">
    <source>
        <dbReference type="SAM" id="Phobius"/>
    </source>
</evidence>
<feature type="coiled-coil region" evidence="1">
    <location>
        <begin position="105"/>
        <end position="160"/>
    </location>
</feature>
<dbReference type="AlphaFoldDB" id="A0A2S6NEP2"/>
<dbReference type="GO" id="GO:0055085">
    <property type="term" value="P:transmembrane transport"/>
    <property type="evidence" value="ECO:0007669"/>
    <property type="project" value="InterPro"/>
</dbReference>
<gene>
    <name evidence="5" type="ORF">CCS01_14975</name>
</gene>
<dbReference type="Proteomes" id="UP000239724">
    <property type="component" value="Unassembled WGS sequence"/>
</dbReference>
<evidence type="ECO:0000313" key="6">
    <source>
        <dbReference type="Proteomes" id="UP000239724"/>
    </source>
</evidence>
<proteinExistence type="predicted"/>
<accession>A0A2S6NEP2</accession>
<dbReference type="PANTHER" id="PTHR30386:SF24">
    <property type="entry name" value="MULTIDRUG RESISTANCE EFFLUX PUMP"/>
    <property type="match status" value="1"/>
</dbReference>
<feature type="transmembrane region" description="Helical" evidence="2">
    <location>
        <begin position="26"/>
        <end position="48"/>
    </location>
</feature>
<dbReference type="RefSeq" id="WP_104519646.1">
    <property type="nucleotide sequence ID" value="NZ_NHRY01000155.1"/>
</dbReference>
<keyword evidence="2" id="KW-1133">Transmembrane helix</keyword>
<dbReference type="Pfam" id="PF25917">
    <property type="entry name" value="BSH_RND"/>
    <property type="match status" value="1"/>
</dbReference>
<organism evidence="5 6">
    <name type="scientific">Rhodopila globiformis</name>
    <name type="common">Rhodopseudomonas globiformis</name>
    <dbReference type="NCBI Taxonomy" id="1071"/>
    <lineage>
        <taxon>Bacteria</taxon>
        <taxon>Pseudomonadati</taxon>
        <taxon>Pseudomonadota</taxon>
        <taxon>Alphaproteobacteria</taxon>
        <taxon>Acetobacterales</taxon>
        <taxon>Acetobacteraceae</taxon>
        <taxon>Rhodopila</taxon>
    </lineage>
</organism>
<evidence type="ECO:0000259" key="4">
    <source>
        <dbReference type="Pfam" id="PF25954"/>
    </source>
</evidence>
<dbReference type="EMBL" id="NHRY01000155">
    <property type="protein sequence ID" value="PPQ33086.1"/>
    <property type="molecule type" value="Genomic_DNA"/>
</dbReference>
<protein>
    <submittedName>
        <fullName evidence="5">Uncharacterized protein</fullName>
    </submittedName>
</protein>
<dbReference type="InterPro" id="IPR050739">
    <property type="entry name" value="MFP"/>
</dbReference>
<dbReference type="OrthoDB" id="9811754at2"/>
<evidence type="ECO:0000313" key="5">
    <source>
        <dbReference type="EMBL" id="PPQ33086.1"/>
    </source>
</evidence>
<dbReference type="InterPro" id="IPR058625">
    <property type="entry name" value="MdtA-like_BSH"/>
</dbReference>
<dbReference type="Gene3D" id="2.40.30.170">
    <property type="match status" value="1"/>
</dbReference>
<dbReference type="PANTHER" id="PTHR30386">
    <property type="entry name" value="MEMBRANE FUSION SUBUNIT OF EMRAB-TOLC MULTIDRUG EFFLUX PUMP"/>
    <property type="match status" value="1"/>
</dbReference>
<keyword evidence="2" id="KW-0472">Membrane</keyword>
<comment type="caution">
    <text evidence="5">The sequence shown here is derived from an EMBL/GenBank/DDBJ whole genome shotgun (WGS) entry which is preliminary data.</text>
</comment>
<dbReference type="Gene3D" id="1.10.287.470">
    <property type="entry name" value="Helix hairpin bin"/>
    <property type="match status" value="2"/>
</dbReference>
<name>A0A2S6NEP2_RHOGL</name>